<proteinExistence type="predicted"/>
<evidence type="ECO:0000256" key="1">
    <source>
        <dbReference type="ARBA" id="ARBA00022722"/>
    </source>
</evidence>
<keyword evidence="6" id="KW-1185">Reference proteome</keyword>
<comment type="caution">
    <text evidence="5">The sequence shown here is derived from an EMBL/GenBank/DDBJ whole genome shotgun (WGS) entry which is preliminary data.</text>
</comment>
<protein>
    <submittedName>
        <fullName evidence="5">Nuclease</fullName>
    </submittedName>
</protein>
<dbReference type="InterPro" id="IPR016071">
    <property type="entry name" value="Staphylococal_nuclease_OB-fold"/>
</dbReference>
<dbReference type="Gene3D" id="2.40.50.90">
    <property type="match status" value="1"/>
</dbReference>
<evidence type="ECO:0000313" key="6">
    <source>
        <dbReference type="Proteomes" id="UP000245124"/>
    </source>
</evidence>
<feature type="domain" description="TNase-like" evidence="4">
    <location>
        <begin position="97"/>
        <end position="229"/>
    </location>
</feature>
<evidence type="ECO:0000259" key="4">
    <source>
        <dbReference type="PROSITE" id="PS50830"/>
    </source>
</evidence>
<organism evidence="5 6">
    <name type="scientific">Nostoc commune NIES-4072</name>
    <dbReference type="NCBI Taxonomy" id="2005467"/>
    <lineage>
        <taxon>Bacteria</taxon>
        <taxon>Bacillati</taxon>
        <taxon>Cyanobacteriota</taxon>
        <taxon>Cyanophyceae</taxon>
        <taxon>Nostocales</taxon>
        <taxon>Nostocaceae</taxon>
        <taxon>Nostoc</taxon>
    </lineage>
</organism>
<reference evidence="5 6" key="1">
    <citation type="submission" date="2017-06" db="EMBL/GenBank/DDBJ databases">
        <title>Genome sequencing of cyanobaciteial culture collection at National Institute for Environmental Studies (NIES).</title>
        <authorList>
            <person name="Hirose Y."/>
            <person name="Shimura Y."/>
            <person name="Fujisawa T."/>
            <person name="Nakamura Y."/>
            <person name="Kawachi M."/>
        </authorList>
    </citation>
    <scope>NUCLEOTIDE SEQUENCE [LARGE SCALE GENOMIC DNA]</scope>
    <source>
        <strain evidence="5 6">NIES-4072</strain>
    </source>
</reference>
<dbReference type="PANTHER" id="PTHR12302">
    <property type="entry name" value="EBNA2 BINDING PROTEIN P100"/>
    <property type="match status" value="1"/>
</dbReference>
<dbReference type="Proteomes" id="UP000245124">
    <property type="component" value="Unassembled WGS sequence"/>
</dbReference>
<dbReference type="PANTHER" id="PTHR12302:SF3">
    <property type="entry name" value="SERINE_THREONINE-PROTEIN KINASE 31"/>
    <property type="match status" value="1"/>
</dbReference>
<evidence type="ECO:0000313" key="5">
    <source>
        <dbReference type="EMBL" id="GBG22585.1"/>
    </source>
</evidence>
<keyword evidence="1" id="KW-0540">Nuclease</keyword>
<dbReference type="SMART" id="SM00318">
    <property type="entry name" value="SNc"/>
    <property type="match status" value="1"/>
</dbReference>
<dbReference type="AlphaFoldDB" id="A0A2R5FWC0"/>
<name>A0A2R5FWC0_NOSCO</name>
<keyword evidence="3" id="KW-0378">Hydrolase</keyword>
<dbReference type="GO" id="GO:0016787">
    <property type="term" value="F:hydrolase activity"/>
    <property type="evidence" value="ECO:0007669"/>
    <property type="project" value="UniProtKB-KW"/>
</dbReference>
<dbReference type="EMBL" id="BDUD01000001">
    <property type="protein sequence ID" value="GBG22585.1"/>
    <property type="molecule type" value="Genomic_DNA"/>
</dbReference>
<evidence type="ECO:0000256" key="3">
    <source>
        <dbReference type="ARBA" id="ARBA00022801"/>
    </source>
</evidence>
<keyword evidence="2" id="KW-0255">Endonuclease</keyword>
<accession>A0A2R5FWC0</accession>
<dbReference type="PROSITE" id="PS50830">
    <property type="entry name" value="TNASE_3"/>
    <property type="match status" value="1"/>
</dbReference>
<dbReference type="SUPFAM" id="SSF50199">
    <property type="entry name" value="Staphylococcal nuclease"/>
    <property type="match status" value="1"/>
</dbReference>
<dbReference type="GO" id="GO:0004519">
    <property type="term" value="F:endonuclease activity"/>
    <property type="evidence" value="ECO:0007669"/>
    <property type="project" value="UniProtKB-KW"/>
</dbReference>
<gene>
    <name evidence="5" type="ORF">NIES4072_62970</name>
</gene>
<sequence>MRNKQLNKAGGFAHQPHLRKSHLKKLGIQTKVISSCSTRQKRLFLLHPLFKITDRAAANIGEILMPMHLSNWVRKIAILACLLLLVSCQGKNQLPNNEAQVKVARVVSGQSLEVVGMAEQPNLISQVRLVGIDAPDLRQRPWGDAAKEQLENLIGGAEQSVTLEFDLETKDKIGRTLAYVWKNKVLLNEELVKQGNAMFVERSPNHKYDQRLERAQQWARLMGQGIWNPEKPMHLTPAEFRRQNL</sequence>
<evidence type="ECO:0000256" key="2">
    <source>
        <dbReference type="ARBA" id="ARBA00022759"/>
    </source>
</evidence>
<dbReference type="Pfam" id="PF00565">
    <property type="entry name" value="SNase"/>
    <property type="match status" value="1"/>
</dbReference>
<dbReference type="InterPro" id="IPR035437">
    <property type="entry name" value="SNase_OB-fold_sf"/>
</dbReference>